<organism evidence="4 5">
    <name type="scientific">Salix suchowensis</name>
    <dbReference type="NCBI Taxonomy" id="1278906"/>
    <lineage>
        <taxon>Eukaryota</taxon>
        <taxon>Viridiplantae</taxon>
        <taxon>Streptophyta</taxon>
        <taxon>Embryophyta</taxon>
        <taxon>Tracheophyta</taxon>
        <taxon>Spermatophyta</taxon>
        <taxon>Magnoliopsida</taxon>
        <taxon>eudicotyledons</taxon>
        <taxon>Gunneridae</taxon>
        <taxon>Pentapetalae</taxon>
        <taxon>rosids</taxon>
        <taxon>fabids</taxon>
        <taxon>Malpighiales</taxon>
        <taxon>Salicaceae</taxon>
        <taxon>Saliceae</taxon>
        <taxon>Salix</taxon>
    </lineage>
</organism>
<feature type="signal peptide" evidence="3">
    <location>
        <begin position="1"/>
        <end position="23"/>
    </location>
</feature>
<dbReference type="EMBL" id="JAPFFI010000015">
    <property type="protein sequence ID" value="KAJ6360313.1"/>
    <property type="molecule type" value="Genomic_DNA"/>
</dbReference>
<evidence type="ECO:0000256" key="2">
    <source>
        <dbReference type="SAM" id="Phobius"/>
    </source>
</evidence>
<proteinExistence type="predicted"/>
<evidence type="ECO:0000313" key="5">
    <source>
        <dbReference type="Proteomes" id="UP001141253"/>
    </source>
</evidence>
<feature type="transmembrane region" description="Helical" evidence="2">
    <location>
        <begin position="57"/>
        <end position="80"/>
    </location>
</feature>
<keyword evidence="2" id="KW-0812">Transmembrane</keyword>
<sequence>MTERETWRLWSLMWAQIFFTASAREDSGTPPKKSPRTGETGFGLSIPRGAPGVVEAGFAFVLGFDLAAAVFVAVVLEAVADLAGAKSALQALKTLDAANDIAEGFCLSVYVSLQLRFLREVEC</sequence>
<comment type="caution">
    <text evidence="4">The sequence shown here is derived from an EMBL/GenBank/DDBJ whole genome shotgun (WGS) entry which is preliminary data.</text>
</comment>
<feature type="chain" id="PRO_5047012212" evidence="3">
    <location>
        <begin position="24"/>
        <end position="123"/>
    </location>
</feature>
<gene>
    <name evidence="4" type="ORF">OIU77_004339</name>
</gene>
<accession>A0ABQ9AU45</accession>
<feature type="region of interest" description="Disordered" evidence="1">
    <location>
        <begin position="24"/>
        <end position="43"/>
    </location>
</feature>
<keyword evidence="5" id="KW-1185">Reference proteome</keyword>
<keyword evidence="2" id="KW-0472">Membrane</keyword>
<keyword evidence="3" id="KW-0732">Signal</keyword>
<dbReference type="Proteomes" id="UP001141253">
    <property type="component" value="Chromosome 13"/>
</dbReference>
<evidence type="ECO:0000256" key="3">
    <source>
        <dbReference type="SAM" id="SignalP"/>
    </source>
</evidence>
<evidence type="ECO:0000256" key="1">
    <source>
        <dbReference type="SAM" id="MobiDB-lite"/>
    </source>
</evidence>
<protein>
    <submittedName>
        <fullName evidence="4">Uncharacterized protein</fullName>
    </submittedName>
</protein>
<evidence type="ECO:0000313" key="4">
    <source>
        <dbReference type="EMBL" id="KAJ6360313.1"/>
    </source>
</evidence>
<reference evidence="4" key="1">
    <citation type="submission" date="2022-10" db="EMBL/GenBank/DDBJ databases">
        <authorList>
            <person name="Hyden B.L."/>
            <person name="Feng K."/>
            <person name="Yates T."/>
            <person name="Jawdy S."/>
            <person name="Smart L.B."/>
            <person name="Muchero W."/>
        </authorList>
    </citation>
    <scope>NUCLEOTIDE SEQUENCE</scope>
    <source>
        <tissue evidence="4">Shoot tip</tissue>
    </source>
</reference>
<name>A0ABQ9AU45_9ROSI</name>
<feature type="non-terminal residue" evidence="4">
    <location>
        <position position="123"/>
    </location>
</feature>
<keyword evidence="2" id="KW-1133">Transmembrane helix</keyword>
<reference evidence="4" key="2">
    <citation type="journal article" date="2023" name="Int. J. Mol. Sci.">
        <title>De Novo Assembly and Annotation of 11 Diverse Shrub Willow (Salix) Genomes Reveals Novel Gene Organization in Sex-Linked Regions.</title>
        <authorList>
            <person name="Hyden B."/>
            <person name="Feng K."/>
            <person name="Yates T.B."/>
            <person name="Jawdy S."/>
            <person name="Cereghino C."/>
            <person name="Smart L.B."/>
            <person name="Muchero W."/>
        </authorList>
    </citation>
    <scope>NUCLEOTIDE SEQUENCE</scope>
    <source>
        <tissue evidence="4">Shoot tip</tissue>
    </source>
</reference>